<comment type="caution">
    <text evidence="1">The sequence shown here is derived from an EMBL/GenBank/DDBJ whole genome shotgun (WGS) entry which is preliminary data.</text>
</comment>
<dbReference type="RefSeq" id="WP_057810913.1">
    <property type="nucleotide sequence ID" value="NZ_AZGN01000047.1"/>
</dbReference>
<dbReference type="Proteomes" id="UP000051735">
    <property type="component" value="Unassembled WGS sequence"/>
</dbReference>
<sequence length="143" mass="16766">MDIKRTIELIVTSNLSAKELELTTPQEKVLLEELRKLTDEERRKRIGELDLNTALRLLECLEVVAENEDFKAFVDYCNKLLDESEKDKFIIRIGDSAKGWQYCSVKKHRPETGTFDFKDFKVPVLIALHTLDTNYIPHFYNKM</sequence>
<organism evidence="1 2">
    <name type="scientific">Lactobacillus intestinalis DSM 6629</name>
    <dbReference type="NCBI Taxonomy" id="1423761"/>
    <lineage>
        <taxon>Bacteria</taxon>
        <taxon>Bacillati</taxon>
        <taxon>Bacillota</taxon>
        <taxon>Bacilli</taxon>
        <taxon>Lactobacillales</taxon>
        <taxon>Lactobacillaceae</taxon>
        <taxon>Lactobacillus</taxon>
    </lineage>
</organism>
<protein>
    <submittedName>
        <fullName evidence="1">Uncharacterized protein</fullName>
    </submittedName>
</protein>
<name>A0ABR5PQB5_9LACO</name>
<dbReference type="EMBL" id="AZGN01000047">
    <property type="protein sequence ID" value="KRM32431.1"/>
    <property type="molecule type" value="Genomic_DNA"/>
</dbReference>
<evidence type="ECO:0000313" key="1">
    <source>
        <dbReference type="EMBL" id="KRM32431.1"/>
    </source>
</evidence>
<keyword evidence="2" id="KW-1185">Reference proteome</keyword>
<gene>
    <name evidence="1" type="ORF">FC44_GL001853</name>
</gene>
<accession>A0ABR5PQB5</accession>
<dbReference type="GeneID" id="75116787"/>
<proteinExistence type="predicted"/>
<evidence type="ECO:0000313" key="2">
    <source>
        <dbReference type="Proteomes" id="UP000051735"/>
    </source>
</evidence>
<reference evidence="1 2" key="1">
    <citation type="journal article" date="2015" name="Genome Announc.">
        <title>Expanding the biotechnology potential of lactobacilli through comparative genomics of 213 strains and associated genera.</title>
        <authorList>
            <person name="Sun Z."/>
            <person name="Harris H.M."/>
            <person name="McCann A."/>
            <person name="Guo C."/>
            <person name="Argimon S."/>
            <person name="Zhang W."/>
            <person name="Yang X."/>
            <person name="Jeffery I.B."/>
            <person name="Cooney J.C."/>
            <person name="Kagawa T.F."/>
            <person name="Liu W."/>
            <person name="Song Y."/>
            <person name="Salvetti E."/>
            <person name="Wrobel A."/>
            <person name="Rasinkangas P."/>
            <person name="Parkhill J."/>
            <person name="Rea M.C."/>
            <person name="O'Sullivan O."/>
            <person name="Ritari J."/>
            <person name="Douillard F.P."/>
            <person name="Paul Ross R."/>
            <person name="Yang R."/>
            <person name="Briner A.E."/>
            <person name="Felis G.E."/>
            <person name="de Vos W.M."/>
            <person name="Barrangou R."/>
            <person name="Klaenhammer T.R."/>
            <person name="Caufield P.W."/>
            <person name="Cui Y."/>
            <person name="Zhang H."/>
            <person name="O'Toole P.W."/>
        </authorList>
    </citation>
    <scope>NUCLEOTIDE SEQUENCE [LARGE SCALE GENOMIC DNA]</scope>
    <source>
        <strain evidence="1 2">DSM 6629</strain>
    </source>
</reference>